<accession>A0AAN6M5A2</accession>
<dbReference type="PANTHER" id="PTHR34414">
    <property type="entry name" value="HET DOMAIN-CONTAINING PROTEIN-RELATED"/>
    <property type="match status" value="1"/>
</dbReference>
<dbReference type="PANTHER" id="PTHR34414:SF1">
    <property type="entry name" value="SUBTILISIN-LIKE SERINE PROTEASE"/>
    <property type="match status" value="1"/>
</dbReference>
<dbReference type="Pfam" id="PF20246">
    <property type="entry name" value="DUF6601"/>
    <property type="match status" value="1"/>
</dbReference>
<organism evidence="2 3">
    <name type="scientific">Pseudopithomyces chartarum</name>
    <dbReference type="NCBI Taxonomy" id="1892770"/>
    <lineage>
        <taxon>Eukaryota</taxon>
        <taxon>Fungi</taxon>
        <taxon>Dikarya</taxon>
        <taxon>Ascomycota</taxon>
        <taxon>Pezizomycotina</taxon>
        <taxon>Dothideomycetes</taxon>
        <taxon>Pleosporomycetidae</taxon>
        <taxon>Pleosporales</taxon>
        <taxon>Massarineae</taxon>
        <taxon>Didymosphaeriaceae</taxon>
        <taxon>Pseudopithomyces</taxon>
    </lineage>
</organism>
<dbReference type="Proteomes" id="UP001280581">
    <property type="component" value="Unassembled WGS sequence"/>
</dbReference>
<dbReference type="EMBL" id="WVTA01000004">
    <property type="protein sequence ID" value="KAK3214376.1"/>
    <property type="molecule type" value="Genomic_DNA"/>
</dbReference>
<reference evidence="2 3" key="1">
    <citation type="submission" date="2021-02" db="EMBL/GenBank/DDBJ databases">
        <title>Genome assembly of Pseudopithomyces chartarum.</title>
        <authorList>
            <person name="Jauregui R."/>
            <person name="Singh J."/>
            <person name="Voisey C."/>
        </authorList>
    </citation>
    <scope>NUCLEOTIDE SEQUENCE [LARGE SCALE GENOMIC DNA]</scope>
    <source>
        <strain evidence="2 3">AGR01</strain>
    </source>
</reference>
<sequence>MAVENSVPRHPAIATERRITAVTVPLPVAELRPPFSARAAVPCVQEEGVLLSATHVAANGGLEKGKQAVVDAAPLTDLESLPTLSASSYEPFLANSDINGFLKEDLDLSRLNRIHTHLWMCGRPMRARPLHRYKMLGTEVLPTQQLDLHLLKFSNKIILKPLPEHYLSHSFWTSYLCADEALHKAACGFLLSWVWLVTSPVDLRLAHELYLLPPWVTWPWWKTLVTEFVASVDIFTLHQVNPREPPHNIQIKRIRPPLPPGPRLINIAPRHPRRHHFHPAIYPRHRPRPRQRRTLKRDRSPTVEIPTQHLDIDTSPHARNRPLGLDFQSPLEIESVVQPQRRVSGLDFSLAPPHSRKPAVLQHTPELRPRLRRGPNPRDEVVVEITRIRPIVGESAQLGRGIHLRGDARARHAAGVRTPAGGVQVAGSGYDAAFEEGAFGVGSFDSVEGVEGGGGQGGRLRAGDLARGGRGVSCGWGAAV</sequence>
<gene>
    <name evidence="2" type="ORF">GRF29_28g2863643</name>
</gene>
<evidence type="ECO:0000256" key="1">
    <source>
        <dbReference type="SAM" id="MobiDB-lite"/>
    </source>
</evidence>
<feature type="region of interest" description="Disordered" evidence="1">
    <location>
        <begin position="277"/>
        <end position="301"/>
    </location>
</feature>
<evidence type="ECO:0000313" key="2">
    <source>
        <dbReference type="EMBL" id="KAK3214376.1"/>
    </source>
</evidence>
<name>A0AAN6M5A2_9PLEO</name>
<protein>
    <submittedName>
        <fullName evidence="2">Uncharacterized protein</fullName>
    </submittedName>
</protein>
<dbReference type="InterPro" id="IPR046536">
    <property type="entry name" value="DUF6601"/>
</dbReference>
<keyword evidence="3" id="KW-1185">Reference proteome</keyword>
<proteinExistence type="predicted"/>
<dbReference type="AlphaFoldDB" id="A0AAN6M5A2"/>
<evidence type="ECO:0000313" key="3">
    <source>
        <dbReference type="Proteomes" id="UP001280581"/>
    </source>
</evidence>
<feature type="compositionally biased region" description="Basic residues" evidence="1">
    <location>
        <begin position="277"/>
        <end position="296"/>
    </location>
</feature>
<comment type="caution">
    <text evidence="2">The sequence shown here is derived from an EMBL/GenBank/DDBJ whole genome shotgun (WGS) entry which is preliminary data.</text>
</comment>